<proteinExistence type="predicted"/>
<dbReference type="AlphaFoldDB" id="A0A1H2RAY9"/>
<protein>
    <submittedName>
        <fullName evidence="1">Uncharacterized protein</fullName>
    </submittedName>
</protein>
<reference evidence="2" key="1">
    <citation type="submission" date="2016-10" db="EMBL/GenBank/DDBJ databases">
        <authorList>
            <person name="Varghese N."/>
            <person name="Submissions S."/>
        </authorList>
    </citation>
    <scope>NUCLEOTIDE SEQUENCE [LARGE SCALE GENOMIC DNA]</scope>
    <source>
        <strain evidence="2">CGMCC 4.3530</strain>
    </source>
</reference>
<dbReference type="Proteomes" id="UP000199529">
    <property type="component" value="Unassembled WGS sequence"/>
</dbReference>
<dbReference type="RefSeq" id="WP_093260452.1">
    <property type="nucleotide sequence ID" value="NZ_FNOK01000001.1"/>
</dbReference>
<evidence type="ECO:0000313" key="1">
    <source>
        <dbReference type="EMBL" id="SDW16455.1"/>
    </source>
</evidence>
<dbReference type="OrthoDB" id="3512096at2"/>
<gene>
    <name evidence="1" type="ORF">SAMN05216215_1001339</name>
</gene>
<dbReference type="EMBL" id="FNOK01000001">
    <property type="protein sequence ID" value="SDW16455.1"/>
    <property type="molecule type" value="Genomic_DNA"/>
</dbReference>
<organism evidence="1 2">
    <name type="scientific">Saccharopolyspora shandongensis</name>
    <dbReference type="NCBI Taxonomy" id="418495"/>
    <lineage>
        <taxon>Bacteria</taxon>
        <taxon>Bacillati</taxon>
        <taxon>Actinomycetota</taxon>
        <taxon>Actinomycetes</taxon>
        <taxon>Pseudonocardiales</taxon>
        <taxon>Pseudonocardiaceae</taxon>
        <taxon>Saccharopolyspora</taxon>
    </lineage>
</organism>
<dbReference type="STRING" id="418495.SAMN05216215_1001339"/>
<sequence>MFVGRADLLALVDRLTDVSRAYSGETRPVLVIEGCGGSGRTAVLERAVDAWQGRTPAVLVRPRLLDDDGASPVRPVLAAIMLGLSLGAPGYSVAFPRVVLAQIAISLQTGDLDPRKSLEQLNKALNTYNSRSELLGFVRGLANVAGALVNIPVPEPVADDIAKVIVDRLHLSRWMTRRTWNKEALAWFGHQGRQRALKPEEVLLGLNTQARSKNAAIRRDVDDLLVNALLADLRHSLAHAGGRPANVLVLLDDGDTAPAMSFTGSLLRVRKALAASPGNPDSKLPDPLTLVTTSAGALATALSSRPAHETGTGEVSGWWIRMPLPDLEAADLVEWARNFPGWNRNFADGPEELGATAVARAAYKLTHGHPESTAFVLGRLHDEPNLVGDLDELLRAEEPEGPVERRLLAAFVRGLDASKHIDDTLVEALITLSAARNRVEATVLAPLLPAPVGFDSELFTSATLWSPTSPGAEPSLHPLARYLGMRALASRGEDETALWRTVFESLRSKVAPENRASRLYYQRMLGESDAVAAELADLLPELPAEEWLALFDAVVAMPDPRARDVEQIRRAGWPGTRHGHVVRLLGVIPAHDKDPCVTEWSVRKKLRSHAAHSFQQLTEHLQGQDPLPFIWRAQRYGGRRDELS</sequence>
<keyword evidence="2" id="KW-1185">Reference proteome</keyword>
<name>A0A1H2RAY9_9PSEU</name>
<evidence type="ECO:0000313" key="2">
    <source>
        <dbReference type="Proteomes" id="UP000199529"/>
    </source>
</evidence>
<accession>A0A1H2RAY9</accession>